<accession>A0A9P7VA21</accession>
<evidence type="ECO:0000313" key="2">
    <source>
        <dbReference type="Proteomes" id="UP000790833"/>
    </source>
</evidence>
<dbReference type="OrthoDB" id="4095887at2759"/>
<dbReference type="EMBL" id="JAHMUF010000011">
    <property type="protein sequence ID" value="KAG7193598.1"/>
    <property type="molecule type" value="Genomic_DNA"/>
</dbReference>
<name>A0A9P7VA21_9ASCO</name>
<reference evidence="1" key="1">
    <citation type="submission" date="2021-03" db="EMBL/GenBank/DDBJ databases">
        <authorList>
            <person name="Palmer J.M."/>
        </authorList>
    </citation>
    <scope>NUCLEOTIDE SEQUENCE</scope>
    <source>
        <strain evidence="1">ARV_011</strain>
    </source>
</reference>
<organism evidence="1 2">
    <name type="scientific">Scheffersomyces spartinae</name>
    <dbReference type="NCBI Taxonomy" id="45513"/>
    <lineage>
        <taxon>Eukaryota</taxon>
        <taxon>Fungi</taxon>
        <taxon>Dikarya</taxon>
        <taxon>Ascomycota</taxon>
        <taxon>Saccharomycotina</taxon>
        <taxon>Pichiomycetes</taxon>
        <taxon>Debaryomycetaceae</taxon>
        <taxon>Scheffersomyces</taxon>
    </lineage>
</organism>
<keyword evidence="2" id="KW-1185">Reference proteome</keyword>
<dbReference type="GeneID" id="66114043"/>
<dbReference type="AlphaFoldDB" id="A0A9P7VA21"/>
<sequence>MYPLTKVELKASKIQQDNQKQQILSQNYKAKAQQIWEWALEDKDTSSLFNETTTNVPSYPHPVTNYNELRLEVGSLTYSNKQLESIMLFVATYWINTVIVELNIRKLFQDKQVVQKLPASSLIWRENLLYNIKDPIRKPEIMNLLQELVGKEFENEKAISKLLDGNQLGGFGLGEEYGTSECFNSLQVLRTFYHNYRALSDHFGYPESDVIAELKSETFIKFESPHIDSSEYELLIANAFEKYHSTVKRNPLNSRLELILSLSSGLLRGSKFTPSLSIFKLILDKLGQAGLFNYQSIVFDALCSPDWSRSLLGTPVEDTNVITIKPGRIAAQYRNLVQSHPEFLTSLMTYAADRKDELLFLEFLAFLRLEDTIEHEKVLRRSIYSNIISRSRFPTPANISLHPVVYQSVNPIMVDIEVIYEAIRLAIDLNKFEYIDLLINKLLAHLVMEKPSGHLKLILFYGDVNIVDNDKFQVVLGIPEMRSRDFGGYIFTKQLIKLVLKAARKSDDVGRLMWLIPHIDNYLASVFNGCVEHLNDMDEFLRCFNKSQIGTKEYTKFMTQDINSPIDICFINELSQTLRVLGIEGKWNTYNELLDFDRVDVEQVVKTNKEVECLKQTMK</sequence>
<protein>
    <submittedName>
        <fullName evidence="1">Uncharacterized protein</fullName>
    </submittedName>
</protein>
<evidence type="ECO:0000313" key="1">
    <source>
        <dbReference type="EMBL" id="KAG7193598.1"/>
    </source>
</evidence>
<comment type="caution">
    <text evidence="1">The sequence shown here is derived from an EMBL/GenBank/DDBJ whole genome shotgun (WGS) entry which is preliminary data.</text>
</comment>
<gene>
    <name evidence="1" type="ORF">KQ657_000669</name>
</gene>
<proteinExistence type="predicted"/>
<dbReference type="RefSeq" id="XP_043049146.1">
    <property type="nucleotide sequence ID" value="XM_043191503.1"/>
</dbReference>
<dbReference type="Proteomes" id="UP000790833">
    <property type="component" value="Unassembled WGS sequence"/>
</dbReference>